<feature type="transmembrane region" description="Helical" evidence="6">
    <location>
        <begin position="12"/>
        <end position="29"/>
    </location>
</feature>
<dbReference type="Pfam" id="PF03899">
    <property type="entry name" value="ATP-synt_I"/>
    <property type="match status" value="1"/>
</dbReference>
<keyword evidence="4 6" id="KW-1133">Transmembrane helix</keyword>
<organism evidence="7 8">
    <name type="scientific">Paenibacillus residui</name>
    <dbReference type="NCBI Taxonomy" id="629724"/>
    <lineage>
        <taxon>Bacteria</taxon>
        <taxon>Bacillati</taxon>
        <taxon>Bacillota</taxon>
        <taxon>Bacilli</taxon>
        <taxon>Bacillales</taxon>
        <taxon>Paenibacillaceae</taxon>
        <taxon>Paenibacillus</taxon>
    </lineage>
</organism>
<evidence type="ECO:0000256" key="3">
    <source>
        <dbReference type="ARBA" id="ARBA00022692"/>
    </source>
</evidence>
<evidence type="ECO:0000256" key="1">
    <source>
        <dbReference type="ARBA" id="ARBA00004651"/>
    </source>
</evidence>
<evidence type="ECO:0000256" key="5">
    <source>
        <dbReference type="ARBA" id="ARBA00023136"/>
    </source>
</evidence>
<dbReference type="PANTHER" id="PTHR40035:SF1">
    <property type="entry name" value="ATP SYNTHASE PROTEIN I"/>
    <property type="match status" value="1"/>
</dbReference>
<evidence type="ECO:0000256" key="4">
    <source>
        <dbReference type="ARBA" id="ARBA00022989"/>
    </source>
</evidence>
<evidence type="ECO:0000313" key="7">
    <source>
        <dbReference type="EMBL" id="MFD0871864.1"/>
    </source>
</evidence>
<keyword evidence="3 6" id="KW-0812">Transmembrane</keyword>
<dbReference type="Proteomes" id="UP001597120">
    <property type="component" value="Unassembled WGS sequence"/>
</dbReference>
<name>A0ABW3DHX7_9BACL</name>
<comment type="caution">
    <text evidence="7">The sequence shown here is derived from an EMBL/GenBank/DDBJ whole genome shotgun (WGS) entry which is preliminary data.</text>
</comment>
<proteinExistence type="predicted"/>
<sequence length="131" mass="14331">MNDLTAYMKTVSRAAMFFLAICLLVWALVPQAKPYAAGLVLGTVISLINARLLGAKIQAITRLVMENTGKRINSGFISRACMALIGTMICVKFPQFDLISMIIGLFFVQMATLLMGILSYFKTNKGMRGKG</sequence>
<evidence type="ECO:0000256" key="6">
    <source>
        <dbReference type="SAM" id="Phobius"/>
    </source>
</evidence>
<keyword evidence="5 6" id="KW-0472">Membrane</keyword>
<feature type="transmembrane region" description="Helical" evidence="6">
    <location>
        <begin position="76"/>
        <end position="95"/>
    </location>
</feature>
<gene>
    <name evidence="7" type="ORF">ACFQ03_22305</name>
</gene>
<dbReference type="EMBL" id="JBHTIU010000091">
    <property type="protein sequence ID" value="MFD0871864.1"/>
    <property type="molecule type" value="Genomic_DNA"/>
</dbReference>
<evidence type="ECO:0000313" key="8">
    <source>
        <dbReference type="Proteomes" id="UP001597120"/>
    </source>
</evidence>
<dbReference type="InterPro" id="IPR005598">
    <property type="entry name" value="ATP_synth_I"/>
</dbReference>
<comment type="subcellular location">
    <subcellularLocation>
        <location evidence="1">Cell membrane</location>
        <topology evidence="1">Multi-pass membrane protein</topology>
    </subcellularLocation>
</comment>
<keyword evidence="2" id="KW-1003">Cell membrane</keyword>
<keyword evidence="8" id="KW-1185">Reference proteome</keyword>
<feature type="transmembrane region" description="Helical" evidence="6">
    <location>
        <begin position="35"/>
        <end position="55"/>
    </location>
</feature>
<dbReference type="RefSeq" id="WP_379291062.1">
    <property type="nucleotide sequence ID" value="NZ_JBHTIU010000091.1"/>
</dbReference>
<accession>A0ABW3DHX7</accession>
<protein>
    <submittedName>
        <fullName evidence="7">ATP synthase subunit I</fullName>
    </submittedName>
</protein>
<feature type="transmembrane region" description="Helical" evidence="6">
    <location>
        <begin position="101"/>
        <end position="121"/>
    </location>
</feature>
<dbReference type="PANTHER" id="PTHR40035">
    <property type="entry name" value="ATP SYNTHASE PROTEIN I"/>
    <property type="match status" value="1"/>
</dbReference>
<evidence type="ECO:0000256" key="2">
    <source>
        <dbReference type="ARBA" id="ARBA00022475"/>
    </source>
</evidence>
<dbReference type="InterPro" id="IPR039072">
    <property type="entry name" value="ATP_synth_I_Bacilli"/>
</dbReference>
<reference evidence="8" key="1">
    <citation type="journal article" date="2019" name="Int. J. Syst. Evol. Microbiol.">
        <title>The Global Catalogue of Microorganisms (GCM) 10K type strain sequencing project: providing services to taxonomists for standard genome sequencing and annotation.</title>
        <authorList>
            <consortium name="The Broad Institute Genomics Platform"/>
            <consortium name="The Broad Institute Genome Sequencing Center for Infectious Disease"/>
            <person name="Wu L."/>
            <person name="Ma J."/>
        </authorList>
    </citation>
    <scope>NUCLEOTIDE SEQUENCE [LARGE SCALE GENOMIC DNA]</scope>
    <source>
        <strain evidence="8">CCUG 57263</strain>
    </source>
</reference>